<gene>
    <name evidence="2" type="ORF">HZH66_007796</name>
</gene>
<dbReference type="AlphaFoldDB" id="A0A834N366"/>
<comment type="caution">
    <text evidence="2">The sequence shown here is derived from an EMBL/GenBank/DDBJ whole genome shotgun (WGS) entry which is preliminary data.</text>
</comment>
<feature type="compositionally biased region" description="Basic and acidic residues" evidence="1">
    <location>
        <begin position="37"/>
        <end position="47"/>
    </location>
</feature>
<name>A0A834N366_VESVU</name>
<reference evidence="2" key="1">
    <citation type="journal article" date="2020" name="G3 (Bethesda)">
        <title>High-Quality Assemblies for Three Invasive Social Wasps from the &lt;i&gt;Vespula&lt;/i&gt; Genus.</title>
        <authorList>
            <person name="Harrop T.W.R."/>
            <person name="Guhlin J."/>
            <person name="McLaughlin G.M."/>
            <person name="Permina E."/>
            <person name="Stockwell P."/>
            <person name="Gilligan J."/>
            <person name="Le Lec M.F."/>
            <person name="Gruber M.A.M."/>
            <person name="Quinn O."/>
            <person name="Lovegrove M."/>
            <person name="Duncan E.J."/>
            <person name="Remnant E.J."/>
            <person name="Van Eeckhoven J."/>
            <person name="Graham B."/>
            <person name="Knapp R.A."/>
            <person name="Langford K.W."/>
            <person name="Kronenberg Z."/>
            <person name="Press M.O."/>
            <person name="Eacker S.M."/>
            <person name="Wilson-Rankin E.E."/>
            <person name="Purcell J."/>
            <person name="Lester P.J."/>
            <person name="Dearden P.K."/>
        </authorList>
    </citation>
    <scope>NUCLEOTIDE SEQUENCE</scope>
    <source>
        <strain evidence="2">Marl-1</strain>
    </source>
</reference>
<sequence>MGNEENEKQRQKVEMETSDDLSEIFYVQNNSDETEDRDGNKDWRQTDRQTGVPACDPAIWLASARLHGNSPEIGAQSQSSPRNSPGEGGGRGRDRDRDEGGGSDSGDRGGSEGGVGGGGDGFVFRAYGKMVDHVFGVATDALVTAPPPFVIFKLSISSRLSRLRVSKTSRAPSAPSVAFTRGDSDDGCLDFARRLPMITVNGPTAVAAAAATATATATATAMAGTFGARTFTIYL</sequence>
<accession>A0A834N366</accession>
<evidence type="ECO:0000313" key="2">
    <source>
        <dbReference type="EMBL" id="KAF7394622.1"/>
    </source>
</evidence>
<feature type="compositionally biased region" description="Basic and acidic residues" evidence="1">
    <location>
        <begin position="90"/>
        <end position="110"/>
    </location>
</feature>
<dbReference type="EMBL" id="JACSEA010000008">
    <property type="protein sequence ID" value="KAF7394622.1"/>
    <property type="molecule type" value="Genomic_DNA"/>
</dbReference>
<feature type="compositionally biased region" description="Basic and acidic residues" evidence="1">
    <location>
        <begin position="1"/>
        <end position="15"/>
    </location>
</feature>
<evidence type="ECO:0000256" key="1">
    <source>
        <dbReference type="SAM" id="MobiDB-lite"/>
    </source>
</evidence>
<evidence type="ECO:0000313" key="3">
    <source>
        <dbReference type="Proteomes" id="UP000614350"/>
    </source>
</evidence>
<organism evidence="2 3">
    <name type="scientific">Vespula vulgaris</name>
    <name type="common">Yellow jacket</name>
    <name type="synonym">Wasp</name>
    <dbReference type="NCBI Taxonomy" id="7454"/>
    <lineage>
        <taxon>Eukaryota</taxon>
        <taxon>Metazoa</taxon>
        <taxon>Ecdysozoa</taxon>
        <taxon>Arthropoda</taxon>
        <taxon>Hexapoda</taxon>
        <taxon>Insecta</taxon>
        <taxon>Pterygota</taxon>
        <taxon>Neoptera</taxon>
        <taxon>Endopterygota</taxon>
        <taxon>Hymenoptera</taxon>
        <taxon>Apocrita</taxon>
        <taxon>Aculeata</taxon>
        <taxon>Vespoidea</taxon>
        <taxon>Vespidae</taxon>
        <taxon>Vespinae</taxon>
        <taxon>Vespula</taxon>
    </lineage>
</organism>
<proteinExistence type="predicted"/>
<keyword evidence="3" id="KW-1185">Reference proteome</keyword>
<dbReference type="Proteomes" id="UP000614350">
    <property type="component" value="Unassembled WGS sequence"/>
</dbReference>
<feature type="region of interest" description="Disordered" evidence="1">
    <location>
        <begin position="1"/>
        <end position="116"/>
    </location>
</feature>
<protein>
    <submittedName>
        <fullName evidence="2">Uncharacterized protein</fullName>
    </submittedName>
</protein>